<evidence type="ECO:0000313" key="1">
    <source>
        <dbReference type="EMBL" id="RMN40946.1"/>
    </source>
</evidence>
<dbReference type="AlphaFoldDB" id="A0A3M3M059"/>
<sequence length="151" mass="16236">MINNGTYEIAPLFKKANATVVKGLRLFRSDGSYLTLELRTPSPGSENWPADDPFVNGVIVRIARFSGNSVSNTLVDTTPTGIHGMSDAPLRPGASADDVLSGKRITVSHIDDTGATLEISHIPGSSLADHLLFERSFIEQAVQRDDEGVED</sequence>
<reference evidence="1 2" key="1">
    <citation type="submission" date="2018-08" db="EMBL/GenBank/DDBJ databases">
        <title>Recombination of ecologically and evolutionarily significant loci maintains genetic cohesion in the Pseudomonas syringae species complex.</title>
        <authorList>
            <person name="Dillon M."/>
            <person name="Thakur S."/>
            <person name="Almeida R.N.D."/>
            <person name="Weir B.S."/>
            <person name="Guttman D.S."/>
        </authorList>
    </citation>
    <scope>NUCLEOTIDE SEQUENCE [LARGE SCALE GENOMIC DNA]</scope>
    <source>
        <strain evidence="1 2">ICMP 2821</strain>
    </source>
</reference>
<gene>
    <name evidence="1" type="ORF">ALQ64_00693</name>
</gene>
<dbReference type="EMBL" id="RBOW01000075">
    <property type="protein sequence ID" value="RMN40946.1"/>
    <property type="molecule type" value="Genomic_DNA"/>
</dbReference>
<organism evidence="1 2">
    <name type="scientific">Pseudomonas cannabina</name>
    <dbReference type="NCBI Taxonomy" id="86840"/>
    <lineage>
        <taxon>Bacteria</taxon>
        <taxon>Pseudomonadati</taxon>
        <taxon>Pseudomonadota</taxon>
        <taxon>Gammaproteobacteria</taxon>
        <taxon>Pseudomonadales</taxon>
        <taxon>Pseudomonadaceae</taxon>
        <taxon>Pseudomonas</taxon>
    </lineage>
</organism>
<proteinExistence type="predicted"/>
<protein>
    <submittedName>
        <fullName evidence="1">Lectin repeat domain protein</fullName>
    </submittedName>
</protein>
<dbReference type="Proteomes" id="UP000281372">
    <property type="component" value="Unassembled WGS sequence"/>
</dbReference>
<name>A0A3M3M059_PSECA</name>
<accession>A0A3M3M059</accession>
<evidence type="ECO:0000313" key="2">
    <source>
        <dbReference type="Proteomes" id="UP000281372"/>
    </source>
</evidence>
<comment type="caution">
    <text evidence="1">The sequence shown here is derived from an EMBL/GenBank/DDBJ whole genome shotgun (WGS) entry which is preliminary data.</text>
</comment>